<dbReference type="AlphaFoldDB" id="A0A9Q9DQ14"/>
<name>A0A9Q9DQ14_CURCL</name>
<dbReference type="PANTHER" id="PTHR21346:SF0">
    <property type="entry name" value="RE45833P"/>
    <property type="match status" value="1"/>
</dbReference>
<dbReference type="InterPro" id="IPR007014">
    <property type="entry name" value="FUN14"/>
</dbReference>
<evidence type="ECO:0000256" key="5">
    <source>
        <dbReference type="ARBA" id="ARBA00023136"/>
    </source>
</evidence>
<evidence type="ECO:0000256" key="2">
    <source>
        <dbReference type="ARBA" id="ARBA00009160"/>
    </source>
</evidence>
<evidence type="ECO:0000256" key="6">
    <source>
        <dbReference type="SAM" id="Phobius"/>
    </source>
</evidence>
<evidence type="ECO:0000256" key="4">
    <source>
        <dbReference type="ARBA" id="ARBA00022989"/>
    </source>
</evidence>
<evidence type="ECO:0000256" key="1">
    <source>
        <dbReference type="ARBA" id="ARBA00004370"/>
    </source>
</evidence>
<keyword evidence="3 6" id="KW-0812">Transmembrane</keyword>
<dbReference type="OrthoDB" id="3990500at2759"/>
<evidence type="ECO:0000313" key="7">
    <source>
        <dbReference type="EMBL" id="USP75788.1"/>
    </source>
</evidence>
<dbReference type="GO" id="GO:0005741">
    <property type="term" value="C:mitochondrial outer membrane"/>
    <property type="evidence" value="ECO:0007669"/>
    <property type="project" value="TreeGrafter"/>
</dbReference>
<comment type="subcellular location">
    <subcellularLocation>
        <location evidence="1">Membrane</location>
    </subcellularLocation>
</comment>
<accession>A0A9Q9DQ14</accession>
<feature type="transmembrane region" description="Helical" evidence="6">
    <location>
        <begin position="147"/>
        <end position="164"/>
    </location>
</feature>
<evidence type="ECO:0000256" key="3">
    <source>
        <dbReference type="ARBA" id="ARBA00022692"/>
    </source>
</evidence>
<comment type="similarity">
    <text evidence="2">Belongs to the FUN14 family.</text>
</comment>
<keyword evidence="4 6" id="KW-1133">Transmembrane helix</keyword>
<dbReference type="Proteomes" id="UP001056012">
    <property type="component" value="Chromosome 2"/>
</dbReference>
<dbReference type="GO" id="GO:0000422">
    <property type="term" value="P:autophagy of mitochondrion"/>
    <property type="evidence" value="ECO:0007669"/>
    <property type="project" value="TreeGrafter"/>
</dbReference>
<keyword evidence="5 6" id="KW-0472">Membrane</keyword>
<protein>
    <submittedName>
        <fullName evidence="7">Uncharacterized protein</fullName>
    </submittedName>
</protein>
<reference evidence="7" key="1">
    <citation type="submission" date="2021-12" db="EMBL/GenBank/DDBJ databases">
        <title>Curvularia clavata genome.</title>
        <authorList>
            <person name="Cao Y."/>
        </authorList>
    </citation>
    <scope>NUCLEOTIDE SEQUENCE</scope>
    <source>
        <strain evidence="7">Yc1106</strain>
    </source>
</reference>
<dbReference type="PANTHER" id="PTHR21346">
    <property type="entry name" value="FUN14 DOMAIN CONTAINING"/>
    <property type="match status" value="1"/>
</dbReference>
<dbReference type="VEuPathDB" id="FungiDB:yc1106_03062"/>
<proteinExistence type="inferred from homology"/>
<sequence>MHRTSLGLSGLARTRYPVHIPAPCILLPTRLIRSSARITTTDRSLEEQLSIYLQQQQLSRDSRSSRKQLNMSFLLPGLRRGLVLSTPLILSTPLLAYQFRNMQRIRCDGPDPLTKITSDLKNNYTNQAKTPVVTQSGAVNPRAIRQISMGSILGVIGGLGISVFSKPLAILIGLGIFALQFIESRGIHVIPYSFLQRRLKSMNVRSLVQDNVAFKLSFGLTFAMAAFAEF</sequence>
<gene>
    <name evidence="7" type="ORF">yc1106_03062</name>
</gene>
<evidence type="ECO:0000313" key="8">
    <source>
        <dbReference type="Proteomes" id="UP001056012"/>
    </source>
</evidence>
<dbReference type="Pfam" id="PF04930">
    <property type="entry name" value="FUN14"/>
    <property type="match status" value="1"/>
</dbReference>
<organism evidence="7 8">
    <name type="scientific">Curvularia clavata</name>
    <dbReference type="NCBI Taxonomy" id="95742"/>
    <lineage>
        <taxon>Eukaryota</taxon>
        <taxon>Fungi</taxon>
        <taxon>Dikarya</taxon>
        <taxon>Ascomycota</taxon>
        <taxon>Pezizomycotina</taxon>
        <taxon>Dothideomycetes</taxon>
        <taxon>Pleosporomycetidae</taxon>
        <taxon>Pleosporales</taxon>
        <taxon>Pleosporineae</taxon>
        <taxon>Pleosporaceae</taxon>
        <taxon>Curvularia</taxon>
    </lineage>
</organism>
<dbReference type="EMBL" id="CP089275">
    <property type="protein sequence ID" value="USP75788.1"/>
    <property type="molecule type" value="Genomic_DNA"/>
</dbReference>
<keyword evidence="8" id="KW-1185">Reference proteome</keyword>